<comment type="catalytic activity">
    <reaction evidence="1 10">
        <text>Endohydrolysis of the N-glycosidic bond at one specific adenosine on the 28S rRNA.</text>
        <dbReference type="EC" id="3.2.2.22"/>
    </reaction>
</comment>
<evidence type="ECO:0000256" key="2">
    <source>
        <dbReference type="ARBA" id="ARBA00008544"/>
    </source>
</evidence>
<keyword evidence="4 10" id="KW-0800">Toxin</keyword>
<evidence type="ECO:0000256" key="1">
    <source>
        <dbReference type="ARBA" id="ARBA00000237"/>
    </source>
</evidence>
<comment type="similarity">
    <text evidence="2">Belongs to the ribosome-inactivating protein family. Type 1 RIP subfamily.</text>
</comment>
<evidence type="ECO:0000256" key="10">
    <source>
        <dbReference type="RuleBase" id="RU004915"/>
    </source>
</evidence>
<dbReference type="PANTHER" id="PTHR33453:SF9">
    <property type="entry name" value="ALBUMIN B-32"/>
    <property type="match status" value="1"/>
</dbReference>
<evidence type="ECO:0000313" key="12">
    <source>
        <dbReference type="Proteomes" id="UP001293593"/>
    </source>
</evidence>
<proteinExistence type="inferred from homology"/>
<evidence type="ECO:0000256" key="5">
    <source>
        <dbReference type="ARBA" id="ARBA00022734"/>
    </source>
</evidence>
<evidence type="ECO:0000256" key="3">
    <source>
        <dbReference type="ARBA" id="ARBA00012001"/>
    </source>
</evidence>
<keyword evidence="7 10" id="KW-0378">Hydrolase</keyword>
<keyword evidence="6" id="KW-0677">Repeat</keyword>
<dbReference type="Pfam" id="PF00161">
    <property type="entry name" value="RIP"/>
    <property type="match status" value="1"/>
</dbReference>
<gene>
    <name evidence="11" type="ORF">QN277_011663</name>
</gene>
<reference evidence="11" key="1">
    <citation type="submission" date="2023-10" db="EMBL/GenBank/DDBJ databases">
        <title>Chromosome-level genome of the transformable northern wattle, Acacia crassicarpa.</title>
        <authorList>
            <person name="Massaro I."/>
            <person name="Sinha N.R."/>
            <person name="Poethig S."/>
            <person name="Leichty A.R."/>
        </authorList>
    </citation>
    <scope>NUCLEOTIDE SEQUENCE</scope>
    <source>
        <strain evidence="11">Acra3RX</strain>
        <tissue evidence="11">Leaf</tissue>
    </source>
</reference>
<dbReference type="GO" id="GO:0030246">
    <property type="term" value="F:carbohydrate binding"/>
    <property type="evidence" value="ECO:0007669"/>
    <property type="project" value="UniProtKB-KW"/>
</dbReference>
<dbReference type="Proteomes" id="UP001293593">
    <property type="component" value="Unassembled WGS sequence"/>
</dbReference>
<dbReference type="GO" id="GO:0006952">
    <property type="term" value="P:defense response"/>
    <property type="evidence" value="ECO:0007669"/>
    <property type="project" value="UniProtKB-KW"/>
</dbReference>
<comment type="caution">
    <text evidence="11">The sequence shown here is derived from an EMBL/GenBank/DDBJ whole genome shotgun (WGS) entry which is preliminary data.</text>
</comment>
<dbReference type="InterPro" id="IPR016138">
    <property type="entry name" value="Ribosome_inactivat_prot_sub1"/>
</dbReference>
<dbReference type="GO" id="GO:0017148">
    <property type="term" value="P:negative regulation of translation"/>
    <property type="evidence" value="ECO:0007669"/>
    <property type="project" value="UniProtKB-KW"/>
</dbReference>
<sequence>MSVKFILDPPFKVEDMKYNDYQHLIKGLRDQLGVRLVHDLPVLADQCDPPKFFDLILRTNDHSVKFRFRSDNLYLLGYVPVDKKDTHWLEFDNEQRKHLIKESEVKFLGFKGTLH</sequence>
<dbReference type="GO" id="GO:0030598">
    <property type="term" value="F:rRNA N-glycosylase activity"/>
    <property type="evidence" value="ECO:0007669"/>
    <property type="project" value="UniProtKB-EC"/>
</dbReference>
<evidence type="ECO:0000256" key="6">
    <source>
        <dbReference type="ARBA" id="ARBA00022737"/>
    </source>
</evidence>
<dbReference type="Gene3D" id="3.40.420.10">
    <property type="entry name" value="Ricin (A subunit), domain 1"/>
    <property type="match status" value="1"/>
</dbReference>
<keyword evidence="5" id="KW-0430">Lectin</keyword>
<keyword evidence="12" id="KW-1185">Reference proteome</keyword>
<keyword evidence="9 10" id="KW-0652">Protein synthesis inhibitor</keyword>
<dbReference type="GO" id="GO:0090729">
    <property type="term" value="F:toxin activity"/>
    <property type="evidence" value="ECO:0007669"/>
    <property type="project" value="UniProtKB-KW"/>
</dbReference>
<evidence type="ECO:0000313" key="11">
    <source>
        <dbReference type="EMBL" id="KAK4279975.1"/>
    </source>
</evidence>
<keyword evidence="8 10" id="KW-0611">Plant defense</keyword>
<dbReference type="AlphaFoldDB" id="A0AAE1MYV6"/>
<dbReference type="PANTHER" id="PTHR33453">
    <property type="match status" value="1"/>
</dbReference>
<evidence type="ECO:0000256" key="9">
    <source>
        <dbReference type="ARBA" id="ARBA00023193"/>
    </source>
</evidence>
<dbReference type="InterPro" id="IPR001574">
    <property type="entry name" value="Ribosome_inactivat_prot"/>
</dbReference>
<dbReference type="SUPFAM" id="SSF56371">
    <property type="entry name" value="Ribosome inactivating proteins (RIP)"/>
    <property type="match status" value="1"/>
</dbReference>
<organism evidence="11 12">
    <name type="scientific">Acacia crassicarpa</name>
    <name type="common">northern wattle</name>
    <dbReference type="NCBI Taxonomy" id="499986"/>
    <lineage>
        <taxon>Eukaryota</taxon>
        <taxon>Viridiplantae</taxon>
        <taxon>Streptophyta</taxon>
        <taxon>Embryophyta</taxon>
        <taxon>Tracheophyta</taxon>
        <taxon>Spermatophyta</taxon>
        <taxon>Magnoliopsida</taxon>
        <taxon>eudicotyledons</taxon>
        <taxon>Gunneridae</taxon>
        <taxon>Pentapetalae</taxon>
        <taxon>rosids</taxon>
        <taxon>fabids</taxon>
        <taxon>Fabales</taxon>
        <taxon>Fabaceae</taxon>
        <taxon>Caesalpinioideae</taxon>
        <taxon>mimosoid clade</taxon>
        <taxon>Acacieae</taxon>
        <taxon>Acacia</taxon>
    </lineage>
</organism>
<evidence type="ECO:0000256" key="4">
    <source>
        <dbReference type="ARBA" id="ARBA00022656"/>
    </source>
</evidence>
<evidence type="ECO:0000256" key="8">
    <source>
        <dbReference type="ARBA" id="ARBA00022821"/>
    </source>
</evidence>
<protein>
    <recommendedName>
        <fullName evidence="3 10">rRNA N-glycosylase</fullName>
        <ecNumber evidence="3 10">3.2.2.22</ecNumber>
    </recommendedName>
</protein>
<accession>A0AAE1MYV6</accession>
<evidence type="ECO:0000256" key="7">
    <source>
        <dbReference type="ARBA" id="ARBA00022801"/>
    </source>
</evidence>
<dbReference type="EMBL" id="JAWXYG010000002">
    <property type="protein sequence ID" value="KAK4279975.1"/>
    <property type="molecule type" value="Genomic_DNA"/>
</dbReference>
<name>A0AAE1MYV6_9FABA</name>
<dbReference type="EC" id="3.2.2.22" evidence="3 10"/>
<dbReference type="InterPro" id="IPR036041">
    <property type="entry name" value="Ribosome-inact_prot_sf"/>
</dbReference>